<keyword evidence="2" id="KW-0732">Signal</keyword>
<reference evidence="3 4" key="2">
    <citation type="submission" date="2018-11" db="EMBL/GenBank/DDBJ databases">
        <authorList>
            <consortium name="Pathogen Informatics"/>
        </authorList>
    </citation>
    <scope>NUCLEOTIDE SEQUENCE [LARGE SCALE GENOMIC DNA]</scope>
</reference>
<feature type="signal peptide" evidence="2">
    <location>
        <begin position="1"/>
        <end position="20"/>
    </location>
</feature>
<feature type="coiled-coil region" evidence="1">
    <location>
        <begin position="66"/>
        <end position="105"/>
    </location>
</feature>
<dbReference type="Proteomes" id="UP000271162">
    <property type="component" value="Unassembled WGS sequence"/>
</dbReference>
<keyword evidence="4" id="KW-1185">Reference proteome</keyword>
<evidence type="ECO:0000313" key="3">
    <source>
        <dbReference type="EMBL" id="VDL77966.1"/>
    </source>
</evidence>
<feature type="chain" id="PRO_5043125642" evidence="2">
    <location>
        <begin position="21"/>
        <end position="118"/>
    </location>
</feature>
<evidence type="ECO:0000313" key="5">
    <source>
        <dbReference type="WBParaSite" id="NBR_0001437601-mRNA-1"/>
    </source>
</evidence>
<evidence type="ECO:0000256" key="1">
    <source>
        <dbReference type="SAM" id="Coils"/>
    </source>
</evidence>
<sequence length="118" mass="13211">MAKFLHLLVAAAVLSMIVDAIKMKKPRKEHEYVQIPSDLPRGEPRYVKVLTEYDKCKMECKRQRDAVNRKEYLATLREELAALEAQEAAEAAAKATATAEKLSEVPPVVVSDTSKVEL</sequence>
<organism evidence="5">
    <name type="scientific">Nippostrongylus brasiliensis</name>
    <name type="common">Rat hookworm</name>
    <dbReference type="NCBI Taxonomy" id="27835"/>
    <lineage>
        <taxon>Eukaryota</taxon>
        <taxon>Metazoa</taxon>
        <taxon>Ecdysozoa</taxon>
        <taxon>Nematoda</taxon>
        <taxon>Chromadorea</taxon>
        <taxon>Rhabditida</taxon>
        <taxon>Rhabditina</taxon>
        <taxon>Rhabditomorpha</taxon>
        <taxon>Strongyloidea</taxon>
        <taxon>Heligmosomidae</taxon>
        <taxon>Nippostrongylus</taxon>
    </lineage>
</organism>
<accession>A0A0N4YCT1</accession>
<protein>
    <submittedName>
        <fullName evidence="5">Secreted protein</fullName>
    </submittedName>
</protein>
<keyword evidence="1" id="KW-0175">Coiled coil</keyword>
<dbReference type="AlphaFoldDB" id="A0A0N4YCT1"/>
<proteinExistence type="predicted"/>
<name>A0A0N4YCT1_NIPBR</name>
<evidence type="ECO:0000256" key="2">
    <source>
        <dbReference type="SAM" id="SignalP"/>
    </source>
</evidence>
<dbReference type="WBParaSite" id="NBR_0001437601-mRNA-1">
    <property type="protein sequence ID" value="NBR_0001437601-mRNA-1"/>
    <property type="gene ID" value="NBR_0001437601"/>
</dbReference>
<evidence type="ECO:0000313" key="4">
    <source>
        <dbReference type="Proteomes" id="UP000271162"/>
    </source>
</evidence>
<reference evidence="5" key="1">
    <citation type="submission" date="2017-02" db="UniProtKB">
        <authorList>
            <consortium name="WormBaseParasite"/>
        </authorList>
    </citation>
    <scope>IDENTIFICATION</scope>
</reference>
<gene>
    <name evidence="3" type="ORF">NBR_LOCUS14377</name>
</gene>
<dbReference type="EMBL" id="UYSL01021340">
    <property type="protein sequence ID" value="VDL77966.1"/>
    <property type="molecule type" value="Genomic_DNA"/>
</dbReference>